<reference evidence="2 3" key="2">
    <citation type="submission" date="2018-11" db="EMBL/GenBank/DDBJ databases">
        <authorList>
            <consortium name="Pathogen Informatics"/>
        </authorList>
    </citation>
    <scope>NUCLEOTIDE SEQUENCE [LARGE SCALE GENOMIC DNA]</scope>
</reference>
<proteinExistence type="predicted"/>
<keyword evidence="3" id="KW-1185">Reference proteome</keyword>
<dbReference type="InterPro" id="IPR007110">
    <property type="entry name" value="Ig-like_dom"/>
</dbReference>
<reference evidence="4" key="1">
    <citation type="submission" date="2017-02" db="UniProtKB">
        <authorList>
            <consortium name="WormBaseParasite"/>
        </authorList>
    </citation>
    <scope>IDENTIFICATION</scope>
</reference>
<dbReference type="Gene3D" id="2.60.40.10">
    <property type="entry name" value="Immunoglobulins"/>
    <property type="match status" value="1"/>
</dbReference>
<dbReference type="InterPro" id="IPR013783">
    <property type="entry name" value="Ig-like_fold"/>
</dbReference>
<dbReference type="InterPro" id="IPR036179">
    <property type="entry name" value="Ig-like_dom_sf"/>
</dbReference>
<dbReference type="SUPFAM" id="SSF48726">
    <property type="entry name" value="Immunoglobulin"/>
    <property type="match status" value="1"/>
</dbReference>
<dbReference type="EMBL" id="UYRR01026972">
    <property type="protein sequence ID" value="VDK37179.1"/>
    <property type="molecule type" value="Genomic_DNA"/>
</dbReference>
<evidence type="ECO:0000313" key="2">
    <source>
        <dbReference type="EMBL" id="VDK37179.1"/>
    </source>
</evidence>
<accession>A0A0M3JP26</accession>
<evidence type="ECO:0000259" key="1">
    <source>
        <dbReference type="PROSITE" id="PS50835"/>
    </source>
</evidence>
<evidence type="ECO:0000313" key="3">
    <source>
        <dbReference type="Proteomes" id="UP000267096"/>
    </source>
</evidence>
<dbReference type="AlphaFoldDB" id="A0A0M3JP26"/>
<feature type="domain" description="Ig-like" evidence="1">
    <location>
        <begin position="1"/>
        <end position="93"/>
    </location>
</feature>
<dbReference type="SMART" id="SM00409">
    <property type="entry name" value="IG"/>
    <property type="match status" value="1"/>
</dbReference>
<dbReference type="OrthoDB" id="6159398at2759"/>
<dbReference type="PROSITE" id="PS50835">
    <property type="entry name" value="IG_LIKE"/>
    <property type="match status" value="1"/>
</dbReference>
<dbReference type="Proteomes" id="UP000267096">
    <property type="component" value="Unassembled WGS sequence"/>
</dbReference>
<evidence type="ECO:0000313" key="4">
    <source>
        <dbReference type="WBParaSite" id="ASIM_0000941901-mRNA-1"/>
    </source>
</evidence>
<name>A0A0M3JP26_ANISI</name>
<dbReference type="InterPro" id="IPR003599">
    <property type="entry name" value="Ig_sub"/>
</dbReference>
<protein>
    <submittedName>
        <fullName evidence="4">Ig-like domain-containing protein</fullName>
    </submittedName>
</protein>
<organism evidence="4">
    <name type="scientific">Anisakis simplex</name>
    <name type="common">Herring worm</name>
    <dbReference type="NCBI Taxonomy" id="6269"/>
    <lineage>
        <taxon>Eukaryota</taxon>
        <taxon>Metazoa</taxon>
        <taxon>Ecdysozoa</taxon>
        <taxon>Nematoda</taxon>
        <taxon>Chromadorea</taxon>
        <taxon>Rhabditida</taxon>
        <taxon>Spirurina</taxon>
        <taxon>Ascaridomorpha</taxon>
        <taxon>Ascaridoidea</taxon>
        <taxon>Anisakidae</taxon>
        <taxon>Anisakis</taxon>
        <taxon>Anisakis simplex complex</taxon>
    </lineage>
</organism>
<dbReference type="WBParaSite" id="ASIM_0000941901-mRNA-1">
    <property type="protein sequence ID" value="ASIM_0000941901-mRNA-1"/>
    <property type="gene ID" value="ASIM_0000941901"/>
</dbReference>
<sequence>MPEEHVNAFDDLTAEIHCLVHAYPQPQIIWTYRKNVNSVVAQKLIDELMVVNEIGPNKYESILTLRNATGRDGVYTCEVSSGGMDVSGDAQLSVVKAALPLTPRFVLQ</sequence>
<dbReference type="Pfam" id="PF13927">
    <property type="entry name" value="Ig_3"/>
    <property type="match status" value="1"/>
</dbReference>
<gene>
    <name evidence="2" type="ORF">ASIM_LOCUS9150</name>
</gene>